<sequence length="464" mass="48120">MPDVLVTGSGPSAMLAALDLAEVGLAVELVVAPGDAWPDRPESDPDGVIAAALVRIAAPVSPEHSGFAGAEPTSAPRTAPMLRTPGGAWSRQAEPEVLGIPAQPLAREVQQLLGGGGAIRAWLDRLTPLLTVGKTRSLGKLVRTRIGATALSRLVEPAVVERYGDRADAVDAAVAAPGLNELLTRAGSLTGAALAYADRNVARETETVPTGGWLSARAALLERLALYAVVLSDDAAVVAREGDAGWEVERASGAVTHARGLVIDAGDRAGWNEGRTLPETGAAHSILVEDQAGADHSDLPSATAERVHAEIGIEDPFAAVPSADAREADGLLLIEFSGEPWSVRLSASPVSASGWTAQLAGPRVGPRGGAAEAAELVRRLDAVLAESGVERAPEAEWRVRHDVAAFATVAERDDSDAELTAWRAEEPERIAVGARLVGGDLARAFSDADREATALRRRLTGISD</sequence>
<dbReference type="Gene3D" id="3.90.660.20">
    <property type="entry name" value="Protoporphyrinogen oxidase, mitochondrial, domain 2"/>
    <property type="match status" value="1"/>
</dbReference>
<dbReference type="Gene3D" id="3.50.50.60">
    <property type="entry name" value="FAD/NAD(P)-binding domain"/>
    <property type="match status" value="1"/>
</dbReference>
<evidence type="ECO:0000313" key="1">
    <source>
        <dbReference type="EMBL" id="GAA1779108.1"/>
    </source>
</evidence>
<dbReference type="RefSeq" id="WP_344028870.1">
    <property type="nucleotide sequence ID" value="NZ_BAAAOB010000001.1"/>
</dbReference>
<organism evidence="1 2">
    <name type="scientific">Leucobacter iarius</name>
    <dbReference type="NCBI Taxonomy" id="333963"/>
    <lineage>
        <taxon>Bacteria</taxon>
        <taxon>Bacillati</taxon>
        <taxon>Actinomycetota</taxon>
        <taxon>Actinomycetes</taxon>
        <taxon>Micrococcales</taxon>
        <taxon>Microbacteriaceae</taxon>
        <taxon>Leucobacter</taxon>
    </lineage>
</organism>
<dbReference type="Proteomes" id="UP001500851">
    <property type="component" value="Unassembled WGS sequence"/>
</dbReference>
<dbReference type="SUPFAM" id="SSF51905">
    <property type="entry name" value="FAD/NAD(P)-binding domain"/>
    <property type="match status" value="1"/>
</dbReference>
<reference evidence="1 2" key="1">
    <citation type="journal article" date="2019" name="Int. J. Syst. Evol. Microbiol.">
        <title>The Global Catalogue of Microorganisms (GCM) 10K type strain sequencing project: providing services to taxonomists for standard genome sequencing and annotation.</title>
        <authorList>
            <consortium name="The Broad Institute Genomics Platform"/>
            <consortium name="The Broad Institute Genome Sequencing Center for Infectious Disease"/>
            <person name="Wu L."/>
            <person name="Ma J."/>
        </authorList>
    </citation>
    <scope>NUCLEOTIDE SEQUENCE [LARGE SCALE GENOMIC DNA]</scope>
    <source>
        <strain evidence="1 2">JCM 14736</strain>
    </source>
</reference>
<comment type="caution">
    <text evidence="1">The sequence shown here is derived from an EMBL/GenBank/DDBJ whole genome shotgun (WGS) entry which is preliminary data.</text>
</comment>
<dbReference type="InterPro" id="IPR036188">
    <property type="entry name" value="FAD/NAD-bd_sf"/>
</dbReference>
<gene>
    <name evidence="1" type="ORF">GCM10009768_04990</name>
</gene>
<accession>A0ABN2L8Z0</accession>
<dbReference type="EMBL" id="BAAAOB010000001">
    <property type="protein sequence ID" value="GAA1779108.1"/>
    <property type="molecule type" value="Genomic_DNA"/>
</dbReference>
<proteinExistence type="predicted"/>
<keyword evidence="2" id="KW-1185">Reference proteome</keyword>
<evidence type="ECO:0000313" key="2">
    <source>
        <dbReference type="Proteomes" id="UP001500851"/>
    </source>
</evidence>
<dbReference type="PRINTS" id="PR00411">
    <property type="entry name" value="PNDRDTASEI"/>
</dbReference>
<dbReference type="Gene3D" id="1.10.3110.10">
    <property type="entry name" value="protoporphyrinogen ix oxidase, domain 3"/>
    <property type="match status" value="1"/>
</dbReference>
<protein>
    <submittedName>
        <fullName evidence="1">Uncharacterized protein</fullName>
    </submittedName>
</protein>
<name>A0ABN2L8Z0_9MICO</name>